<dbReference type="Proteomes" id="UP001168821">
    <property type="component" value="Unassembled WGS sequence"/>
</dbReference>
<gene>
    <name evidence="2" type="ORF">Zmor_002723</name>
</gene>
<accession>A0AA38HL87</accession>
<dbReference type="EMBL" id="JALNTZ010000010">
    <property type="protein sequence ID" value="KAJ3639361.1"/>
    <property type="molecule type" value="Genomic_DNA"/>
</dbReference>
<evidence type="ECO:0000256" key="1">
    <source>
        <dbReference type="SAM" id="SignalP"/>
    </source>
</evidence>
<evidence type="ECO:0000313" key="2">
    <source>
        <dbReference type="EMBL" id="KAJ3639361.1"/>
    </source>
</evidence>
<feature type="chain" id="PRO_5041400481" evidence="1">
    <location>
        <begin position="25"/>
        <end position="107"/>
    </location>
</feature>
<dbReference type="AlphaFoldDB" id="A0AA38HL87"/>
<reference evidence="2" key="1">
    <citation type="journal article" date="2023" name="G3 (Bethesda)">
        <title>Whole genome assemblies of Zophobas morio and Tenebrio molitor.</title>
        <authorList>
            <person name="Kaur S."/>
            <person name="Stinson S.A."/>
            <person name="diCenzo G.C."/>
        </authorList>
    </citation>
    <scope>NUCLEOTIDE SEQUENCE</scope>
    <source>
        <strain evidence="2">QUZm001</strain>
    </source>
</reference>
<name>A0AA38HL87_9CUCU</name>
<sequence length="107" mass="12208">MSCISWLPLCVQLTSLTLVNFSNSGRVHTVTPGWPANCAILGGRTFASVVQHLRDRGTFKPQTHDRGRDRTERMQAEEQILERVREEPHIITRRFAAEVRVSQCIVH</sequence>
<feature type="signal peptide" evidence="1">
    <location>
        <begin position="1"/>
        <end position="24"/>
    </location>
</feature>
<organism evidence="2 3">
    <name type="scientific">Zophobas morio</name>
    <dbReference type="NCBI Taxonomy" id="2755281"/>
    <lineage>
        <taxon>Eukaryota</taxon>
        <taxon>Metazoa</taxon>
        <taxon>Ecdysozoa</taxon>
        <taxon>Arthropoda</taxon>
        <taxon>Hexapoda</taxon>
        <taxon>Insecta</taxon>
        <taxon>Pterygota</taxon>
        <taxon>Neoptera</taxon>
        <taxon>Endopterygota</taxon>
        <taxon>Coleoptera</taxon>
        <taxon>Polyphaga</taxon>
        <taxon>Cucujiformia</taxon>
        <taxon>Tenebrionidae</taxon>
        <taxon>Zophobas</taxon>
    </lineage>
</organism>
<evidence type="ECO:0000313" key="3">
    <source>
        <dbReference type="Proteomes" id="UP001168821"/>
    </source>
</evidence>
<comment type="caution">
    <text evidence="2">The sequence shown here is derived from an EMBL/GenBank/DDBJ whole genome shotgun (WGS) entry which is preliminary data.</text>
</comment>
<proteinExistence type="predicted"/>
<keyword evidence="3" id="KW-1185">Reference proteome</keyword>
<keyword evidence="1" id="KW-0732">Signal</keyword>
<protein>
    <submittedName>
        <fullName evidence="2">Uncharacterized protein</fullName>
    </submittedName>
</protein>